<evidence type="ECO:0000256" key="9">
    <source>
        <dbReference type="ARBA" id="ARBA00023136"/>
    </source>
</evidence>
<feature type="transmembrane region" description="Helical" evidence="10">
    <location>
        <begin position="149"/>
        <end position="166"/>
    </location>
</feature>
<evidence type="ECO:0000256" key="7">
    <source>
        <dbReference type="ARBA" id="ARBA00022989"/>
    </source>
</evidence>
<evidence type="ECO:0000313" key="13">
    <source>
        <dbReference type="Proteomes" id="UP000248423"/>
    </source>
</evidence>
<feature type="transmembrane region" description="Helical" evidence="10">
    <location>
        <begin position="110"/>
        <end position="128"/>
    </location>
</feature>
<keyword evidence="10" id="KW-0050">Antiport</keyword>
<dbReference type="VEuPathDB" id="FungiDB:BO78DRAFT_309890"/>
<evidence type="ECO:0000256" key="8">
    <source>
        <dbReference type="ARBA" id="ARBA00023065"/>
    </source>
</evidence>
<dbReference type="AlphaFoldDB" id="A0A319EH63"/>
<feature type="transmembrane region" description="Helical" evidence="10">
    <location>
        <begin position="331"/>
        <end position="352"/>
    </location>
</feature>
<comment type="subcellular location">
    <subcellularLocation>
        <location evidence="1">Endomembrane system</location>
        <topology evidence="1">Multi-pass membrane protein</topology>
    </subcellularLocation>
    <subcellularLocation>
        <location evidence="10">Vacuole membrane</location>
    </subcellularLocation>
</comment>
<dbReference type="PANTHER" id="PTHR31503:SF20">
    <property type="entry name" value="CA(2+)_H(+) EXCHANGER, PUTATIVE (EUROFUNG)-RELATED"/>
    <property type="match status" value="1"/>
</dbReference>
<evidence type="ECO:0000256" key="1">
    <source>
        <dbReference type="ARBA" id="ARBA00004127"/>
    </source>
</evidence>
<comment type="similarity">
    <text evidence="2 10">Belongs to the Ca(2+):cation antiporter (CaCA) (TC 2.A.19) family.</text>
</comment>
<sequence>MVAVLKGCTLVLLELIKVLFCSWANVFLIFVPAGFAVNYTHQNSSLIFAINFIAVVGPSAVLEFAVKEIQRRFAPLIGNVVSVTFSNAVQLITSILLLKTRQTQVLQTSLVGSLLSNMHLMLGLGFFIGGLKYSRQIFSTAVSKESGSLLLLAVLSMIIPTASRQLSGAPESGIINQSRGSAVTLLIIYLFSLYFQLRSHKDLWADADDDLADSEIMETSEESEEHCLDPPHTATMFIALIIATTLIGFHTTFATDNLSNLMNEANLSSTFVGVVILPILSNDLGPIKAAWEDRMDECITSTIGKCIQMSLLVVPLIIFIAWGMGVDEMTLNFGGFEVATLFASSLYVNFMILDGTSNYFEGVALIGLFVIISISAYYIPGAGSV</sequence>
<feature type="domain" description="Sodium/calcium exchanger membrane region" evidence="11">
    <location>
        <begin position="237"/>
        <end position="373"/>
    </location>
</feature>
<dbReference type="PANTHER" id="PTHR31503">
    <property type="entry name" value="VACUOLAR CALCIUM ION TRANSPORTER"/>
    <property type="match status" value="1"/>
</dbReference>
<keyword evidence="13" id="KW-1185">Reference proteome</keyword>
<feature type="transmembrane region" description="Helical" evidence="10">
    <location>
        <begin position="12"/>
        <end position="33"/>
    </location>
</feature>
<reference evidence="12 13" key="1">
    <citation type="submission" date="2018-02" db="EMBL/GenBank/DDBJ databases">
        <title>The genomes of Aspergillus section Nigri reveals drivers in fungal speciation.</title>
        <authorList>
            <consortium name="DOE Joint Genome Institute"/>
            <person name="Vesth T.C."/>
            <person name="Nybo J."/>
            <person name="Theobald S."/>
            <person name="Brandl J."/>
            <person name="Frisvad J.C."/>
            <person name="Nielsen K.F."/>
            <person name="Lyhne E.K."/>
            <person name="Kogle M.E."/>
            <person name="Kuo A."/>
            <person name="Riley R."/>
            <person name="Clum A."/>
            <person name="Nolan M."/>
            <person name="Lipzen A."/>
            <person name="Salamov A."/>
            <person name="Henrissat B."/>
            <person name="Wiebenga A."/>
            <person name="De vries R.P."/>
            <person name="Grigoriev I.V."/>
            <person name="Mortensen U.H."/>
            <person name="Andersen M.R."/>
            <person name="Baker S.E."/>
        </authorList>
    </citation>
    <scope>NUCLEOTIDE SEQUENCE [LARGE SCALE GENOMIC DNA]</scope>
    <source>
        <strain evidence="12 13">CBS 121057</strain>
    </source>
</reference>
<evidence type="ECO:0000256" key="5">
    <source>
        <dbReference type="ARBA" id="ARBA00022692"/>
    </source>
</evidence>
<organism evidence="12 13">
    <name type="scientific">Aspergillus sclerotiicarbonarius (strain CBS 121057 / IBT 28362)</name>
    <dbReference type="NCBI Taxonomy" id="1448318"/>
    <lineage>
        <taxon>Eukaryota</taxon>
        <taxon>Fungi</taxon>
        <taxon>Dikarya</taxon>
        <taxon>Ascomycota</taxon>
        <taxon>Pezizomycotina</taxon>
        <taxon>Eurotiomycetes</taxon>
        <taxon>Eurotiomycetidae</taxon>
        <taxon>Eurotiales</taxon>
        <taxon>Aspergillaceae</taxon>
        <taxon>Aspergillus</taxon>
        <taxon>Aspergillus subgen. Circumdati</taxon>
    </lineage>
</organism>
<name>A0A319EH63_ASPSB</name>
<dbReference type="InterPro" id="IPR044880">
    <property type="entry name" value="NCX_ion-bd_dom_sf"/>
</dbReference>
<comment type="function">
    <text evidence="10">Has a role in promoting intracellular calcium ion sequestration via the exchange of calcium ions for hydrogen ions across the vacuolar membrane. Involved also in manganese ion homeostasis via its uptake into the vacuole.</text>
</comment>
<dbReference type="InterPro" id="IPR004713">
    <property type="entry name" value="CaH_exchang"/>
</dbReference>
<gene>
    <name evidence="12" type="ORF">BO78DRAFT_309890</name>
</gene>
<feature type="transmembrane region" description="Helical" evidence="10">
    <location>
        <begin position="178"/>
        <end position="195"/>
    </location>
</feature>
<dbReference type="NCBIfam" id="TIGR00378">
    <property type="entry name" value="cax"/>
    <property type="match status" value="1"/>
</dbReference>
<dbReference type="GO" id="GO:0015369">
    <property type="term" value="F:calcium:proton antiporter activity"/>
    <property type="evidence" value="ECO:0007669"/>
    <property type="project" value="UniProtKB-UniRule"/>
</dbReference>
<feature type="transmembrane region" description="Helical" evidence="10">
    <location>
        <begin position="73"/>
        <end position="98"/>
    </location>
</feature>
<dbReference type="Pfam" id="PF01699">
    <property type="entry name" value="Na_Ca_ex"/>
    <property type="match status" value="2"/>
</dbReference>
<evidence type="ECO:0000256" key="10">
    <source>
        <dbReference type="RuleBase" id="RU365028"/>
    </source>
</evidence>
<feature type="transmembrane region" description="Helical" evidence="10">
    <location>
        <begin position="306"/>
        <end position="325"/>
    </location>
</feature>
<dbReference type="GO" id="GO:0006874">
    <property type="term" value="P:intracellular calcium ion homeostasis"/>
    <property type="evidence" value="ECO:0007669"/>
    <property type="project" value="TreeGrafter"/>
</dbReference>
<dbReference type="InterPro" id="IPR004798">
    <property type="entry name" value="CAX-like"/>
</dbReference>
<keyword evidence="5 10" id="KW-0812">Transmembrane</keyword>
<keyword evidence="3 10" id="KW-0813">Transport</keyword>
<feature type="transmembrane region" description="Helical" evidence="10">
    <location>
        <begin position="45"/>
        <end position="66"/>
    </location>
</feature>
<keyword evidence="7 10" id="KW-1133">Transmembrane helix</keyword>
<keyword evidence="10" id="KW-0926">Vacuole</keyword>
<dbReference type="InterPro" id="IPR004837">
    <property type="entry name" value="NaCa_Exmemb"/>
</dbReference>
<evidence type="ECO:0000256" key="2">
    <source>
        <dbReference type="ARBA" id="ARBA00008170"/>
    </source>
</evidence>
<dbReference type="EMBL" id="KZ826332">
    <property type="protein sequence ID" value="PYI08801.1"/>
    <property type="molecule type" value="Genomic_DNA"/>
</dbReference>
<evidence type="ECO:0000256" key="6">
    <source>
        <dbReference type="ARBA" id="ARBA00022837"/>
    </source>
</evidence>
<dbReference type="GO" id="GO:0012505">
    <property type="term" value="C:endomembrane system"/>
    <property type="evidence" value="ECO:0007669"/>
    <property type="project" value="UniProtKB-SubCell"/>
</dbReference>
<dbReference type="GO" id="GO:0000329">
    <property type="term" value="C:fungal-type vacuole membrane"/>
    <property type="evidence" value="ECO:0007669"/>
    <property type="project" value="TreeGrafter"/>
</dbReference>
<dbReference type="Proteomes" id="UP000248423">
    <property type="component" value="Unassembled WGS sequence"/>
</dbReference>
<evidence type="ECO:0000259" key="11">
    <source>
        <dbReference type="Pfam" id="PF01699"/>
    </source>
</evidence>
<accession>A0A319EH63</accession>
<keyword evidence="8 10" id="KW-0406">Ion transport</keyword>
<feature type="transmembrane region" description="Helical" evidence="10">
    <location>
        <begin position="359"/>
        <end position="379"/>
    </location>
</feature>
<dbReference type="Gene3D" id="1.20.1420.30">
    <property type="entry name" value="NCX, central ion-binding region"/>
    <property type="match status" value="1"/>
</dbReference>
<comment type="caution">
    <text evidence="10">Lacks conserved residue(s) required for the propagation of feature annotation.</text>
</comment>
<keyword evidence="6 10" id="KW-0106">Calcium</keyword>
<protein>
    <recommendedName>
        <fullName evidence="10">Vacuolar calcium ion transporter</fullName>
    </recommendedName>
</protein>
<proteinExistence type="inferred from homology"/>
<keyword evidence="9 10" id="KW-0472">Membrane</keyword>
<evidence type="ECO:0000256" key="4">
    <source>
        <dbReference type="ARBA" id="ARBA00022568"/>
    </source>
</evidence>
<evidence type="ECO:0000256" key="3">
    <source>
        <dbReference type="ARBA" id="ARBA00022448"/>
    </source>
</evidence>
<keyword evidence="4 10" id="KW-0109">Calcium transport</keyword>
<dbReference type="OrthoDB" id="1699231at2759"/>
<feature type="transmembrane region" description="Helical" evidence="10">
    <location>
        <begin position="234"/>
        <end position="253"/>
    </location>
</feature>
<feature type="domain" description="Sodium/calcium exchanger membrane region" evidence="11">
    <location>
        <begin position="46"/>
        <end position="197"/>
    </location>
</feature>
<dbReference type="STRING" id="1448318.A0A319EH63"/>
<evidence type="ECO:0000313" key="12">
    <source>
        <dbReference type="EMBL" id="PYI08801.1"/>
    </source>
</evidence>